<evidence type="ECO:0000256" key="7">
    <source>
        <dbReference type="ARBA" id="ARBA00023136"/>
    </source>
</evidence>
<organism evidence="10 11">
    <name type="scientific">Xylaria bambusicola</name>
    <dbReference type="NCBI Taxonomy" id="326684"/>
    <lineage>
        <taxon>Eukaryota</taxon>
        <taxon>Fungi</taxon>
        <taxon>Dikarya</taxon>
        <taxon>Ascomycota</taxon>
        <taxon>Pezizomycotina</taxon>
        <taxon>Sordariomycetes</taxon>
        <taxon>Xylariomycetidae</taxon>
        <taxon>Xylariales</taxon>
        <taxon>Xylariaceae</taxon>
        <taxon>Xylaria</taxon>
    </lineage>
</organism>
<comment type="similarity">
    <text evidence="2">Belongs to the tellurite-resistance/dicarboxylate transporter (TDT) family.</text>
</comment>
<keyword evidence="11" id="KW-1185">Reference proteome</keyword>
<evidence type="ECO:0000256" key="1">
    <source>
        <dbReference type="ARBA" id="ARBA00004651"/>
    </source>
</evidence>
<keyword evidence="3" id="KW-0813">Transport</keyword>
<dbReference type="Proteomes" id="UP001305414">
    <property type="component" value="Unassembled WGS sequence"/>
</dbReference>
<feature type="region of interest" description="Disordered" evidence="8">
    <location>
        <begin position="1"/>
        <end position="35"/>
    </location>
</feature>
<dbReference type="AlphaFoldDB" id="A0AAN7Z139"/>
<evidence type="ECO:0000256" key="9">
    <source>
        <dbReference type="SAM" id="Phobius"/>
    </source>
</evidence>
<dbReference type="GO" id="GO:0005886">
    <property type="term" value="C:plasma membrane"/>
    <property type="evidence" value="ECO:0007669"/>
    <property type="project" value="UniProtKB-SubCell"/>
</dbReference>
<evidence type="ECO:0000256" key="2">
    <source>
        <dbReference type="ARBA" id="ARBA00008566"/>
    </source>
</evidence>
<evidence type="ECO:0000313" key="11">
    <source>
        <dbReference type="Proteomes" id="UP001305414"/>
    </source>
</evidence>
<feature type="transmembrane region" description="Helical" evidence="9">
    <location>
        <begin position="73"/>
        <end position="98"/>
    </location>
</feature>
<dbReference type="InterPro" id="IPR051629">
    <property type="entry name" value="Sulfite_efflux_TDT"/>
</dbReference>
<evidence type="ECO:0000256" key="3">
    <source>
        <dbReference type="ARBA" id="ARBA00022448"/>
    </source>
</evidence>
<gene>
    <name evidence="10" type="ORF">RRF57_001743</name>
</gene>
<accession>A0AAN7Z139</accession>
<dbReference type="GO" id="GO:0000319">
    <property type="term" value="F:sulfite transmembrane transporter activity"/>
    <property type="evidence" value="ECO:0007669"/>
    <property type="project" value="TreeGrafter"/>
</dbReference>
<dbReference type="PANTHER" id="PTHR31686">
    <property type="match status" value="1"/>
</dbReference>
<feature type="transmembrane region" description="Helical" evidence="9">
    <location>
        <begin position="42"/>
        <end position="67"/>
    </location>
</feature>
<evidence type="ECO:0000256" key="8">
    <source>
        <dbReference type="SAM" id="MobiDB-lite"/>
    </source>
</evidence>
<dbReference type="EMBL" id="JAWHQM010000003">
    <property type="protein sequence ID" value="KAK5626027.1"/>
    <property type="molecule type" value="Genomic_DNA"/>
</dbReference>
<proteinExistence type="inferred from homology"/>
<reference evidence="10 11" key="1">
    <citation type="submission" date="2023-10" db="EMBL/GenBank/DDBJ databases">
        <title>Draft genome sequence of Xylaria bambusicola isolate GMP-LS, the root and basal stem rot pathogen of sugarcane in Indonesia.</title>
        <authorList>
            <person name="Selvaraj P."/>
            <person name="Muralishankar V."/>
            <person name="Muruganantham S."/>
            <person name="Sp S."/>
            <person name="Haryani S."/>
            <person name="Lau K.J.X."/>
            <person name="Naqvi N.I."/>
        </authorList>
    </citation>
    <scope>NUCLEOTIDE SEQUENCE [LARGE SCALE GENOMIC DNA]</scope>
    <source>
        <strain evidence="10">GMP-LS</strain>
    </source>
</reference>
<dbReference type="Gene3D" id="1.50.10.150">
    <property type="entry name" value="Voltage-dependent anion channel"/>
    <property type="match status" value="1"/>
</dbReference>
<dbReference type="PANTHER" id="PTHR31686:SF1">
    <property type="entry name" value="SULFITE EFFLUX PUMP SSU1"/>
    <property type="match status" value="1"/>
</dbReference>
<dbReference type="InterPro" id="IPR004695">
    <property type="entry name" value="SLAC1/Mae1/Ssu1/TehA"/>
</dbReference>
<keyword evidence="7 9" id="KW-0472">Membrane</keyword>
<evidence type="ECO:0000256" key="4">
    <source>
        <dbReference type="ARBA" id="ARBA00022475"/>
    </source>
</evidence>
<sequence>MGPATPIWDEESGVPDSDPPSGIDQEPSPQKQQNHYSGWRRVVINFTPAWFSVNMGTGITSVLLHNLPYNAIWLYWISVAIFVINIVLFFVFLAISVLRYTLFQGMWTATIKHPAQCLFLGMLCSSEWSYRSLHMLRFK</sequence>
<dbReference type="InterPro" id="IPR038665">
    <property type="entry name" value="Voltage-dep_anion_channel_sf"/>
</dbReference>
<comment type="subcellular location">
    <subcellularLocation>
        <location evidence="1">Cell membrane</location>
        <topology evidence="1">Multi-pass membrane protein</topology>
    </subcellularLocation>
</comment>
<keyword evidence="6 9" id="KW-1133">Transmembrane helix</keyword>
<evidence type="ECO:0000256" key="5">
    <source>
        <dbReference type="ARBA" id="ARBA00022692"/>
    </source>
</evidence>
<comment type="caution">
    <text evidence="10">The sequence shown here is derived from an EMBL/GenBank/DDBJ whole genome shotgun (WGS) entry which is preliminary data.</text>
</comment>
<evidence type="ECO:0000256" key="6">
    <source>
        <dbReference type="ARBA" id="ARBA00022989"/>
    </source>
</evidence>
<name>A0AAN7Z139_9PEZI</name>
<keyword evidence="4" id="KW-1003">Cell membrane</keyword>
<evidence type="ECO:0000313" key="10">
    <source>
        <dbReference type="EMBL" id="KAK5626027.1"/>
    </source>
</evidence>
<protein>
    <submittedName>
        <fullName evidence="10">Uncharacterized protein</fullName>
    </submittedName>
</protein>
<dbReference type="Pfam" id="PF03595">
    <property type="entry name" value="SLAC1"/>
    <property type="match status" value="1"/>
</dbReference>
<keyword evidence="5 9" id="KW-0812">Transmembrane</keyword>